<feature type="transmembrane region" description="Helical" evidence="1">
    <location>
        <begin position="106"/>
        <end position="126"/>
    </location>
</feature>
<keyword evidence="1" id="KW-0812">Transmembrane</keyword>
<feature type="transmembrane region" description="Helical" evidence="1">
    <location>
        <begin position="63"/>
        <end position="85"/>
    </location>
</feature>
<reference evidence="2" key="1">
    <citation type="submission" date="2020-08" db="EMBL/GenBank/DDBJ databases">
        <title>A bifunctional nitrone conjugated secondary metabolite targeting the ribosome.</title>
        <authorList>
            <person name="Limbrick E.M."/>
            <person name="Graf M."/>
            <person name="Derewacz D.K."/>
            <person name="Nguyen F."/>
            <person name="Spraggins J.M."/>
            <person name="Wieland M."/>
            <person name="Ynigez-Gutierrez A.E."/>
            <person name="Reisman B.J."/>
            <person name="Zinshteyn B."/>
            <person name="McCulloch K."/>
            <person name="Iverson T.M."/>
            <person name="Green R."/>
            <person name="Wilson D.N."/>
            <person name="Bachmann B.O."/>
        </authorList>
    </citation>
    <scope>NUCLEOTIDE SEQUENCE</scope>
    <source>
        <strain evidence="2">Africana</strain>
    </source>
</reference>
<dbReference type="AlphaFoldDB" id="A0A7D5Y814"/>
<feature type="transmembrane region" description="Helical" evidence="1">
    <location>
        <begin position="161"/>
        <end position="186"/>
    </location>
</feature>
<feature type="transmembrane region" description="Helical" evidence="1">
    <location>
        <begin position="132"/>
        <end position="149"/>
    </location>
</feature>
<keyword evidence="1" id="KW-1133">Transmembrane helix</keyword>
<dbReference type="Gene3D" id="3.40.50.1820">
    <property type="entry name" value="alpha/beta hydrolase"/>
    <property type="match status" value="1"/>
</dbReference>
<evidence type="ECO:0000313" key="2">
    <source>
        <dbReference type="EMBL" id="QLJ98421.1"/>
    </source>
</evidence>
<name>A0A7D5Y814_9ACTN</name>
<feature type="transmembrane region" description="Helical" evidence="1">
    <location>
        <begin position="221"/>
        <end position="243"/>
    </location>
</feature>
<dbReference type="EMBL" id="CP058905">
    <property type="protein sequence ID" value="QLJ98421.1"/>
    <property type="molecule type" value="Genomic_DNA"/>
</dbReference>
<organism evidence="2">
    <name type="scientific">Micromonospora carbonacea</name>
    <dbReference type="NCBI Taxonomy" id="47853"/>
    <lineage>
        <taxon>Bacteria</taxon>
        <taxon>Bacillati</taxon>
        <taxon>Actinomycetota</taxon>
        <taxon>Actinomycetes</taxon>
        <taxon>Micromonosporales</taxon>
        <taxon>Micromonosporaceae</taxon>
        <taxon>Micromonospora</taxon>
    </lineage>
</organism>
<gene>
    <name evidence="2" type="ORF">HZU44_27690</name>
</gene>
<sequence>MRPERVRLLWLLVLTVAPVAAVAGVLAAYDFSSVFGMAPQVSAISPYATFFDMRWVLVYHNSWAMYAVLLAGVIVLRGLFSAVLIGLAWPAERPRPSFRQLSRRNLLYSIVAHLVLLPWAAMAVIAADVSLAWFQVMELAPLLILAPWLQRGGIVPRWWCGLPSADLIGWSLLNFLTLTLGAVLVWSVPDVWTVPAAAVTGVANGLLWQRKVRAAVLPERVRWSRVPVVPLVIAMVLAPLFFFDEVEAGGARGAERATAPIGRLPEVGDIQQTVIFLSGYDSDYRGDPEKAEPPVIRFSYRGTDGHGRPLPYSPADTHQSIPTSAHVLAKQVERLHNRTGRKVALVGESEGALIARYYLERLRHPAVDSAVMLSHVLRAGRVYYPPPQADTGWGVATGWQLRAMFALIGVGATLRDDPEEPFIRSLLDEAPFYRNEMLCPVRGVRLIAILPLSDAIAVPAELNAQIPVVEVVGWHGQLLKQPRVLATVADHVTGKPVPDQTRWDYSIVERAAGAWQAPPLPLALNPAWHAEDQPDRALRQQACPPT</sequence>
<dbReference type="SUPFAM" id="SSF53474">
    <property type="entry name" value="alpha/beta-Hydrolases"/>
    <property type="match status" value="1"/>
</dbReference>
<evidence type="ECO:0000256" key="1">
    <source>
        <dbReference type="SAM" id="Phobius"/>
    </source>
</evidence>
<dbReference type="InterPro" id="IPR029058">
    <property type="entry name" value="AB_hydrolase_fold"/>
</dbReference>
<proteinExistence type="predicted"/>
<keyword evidence="1" id="KW-0472">Membrane</keyword>
<feature type="transmembrane region" description="Helical" evidence="1">
    <location>
        <begin position="192"/>
        <end position="209"/>
    </location>
</feature>
<protein>
    <recommendedName>
        <fullName evidence="3">Alpha/beta hydrolase</fullName>
    </recommendedName>
</protein>
<accession>A0A7D5Y814</accession>
<evidence type="ECO:0008006" key="3">
    <source>
        <dbReference type="Google" id="ProtNLM"/>
    </source>
</evidence>